<evidence type="ECO:0000313" key="2">
    <source>
        <dbReference type="Proteomes" id="UP001162060"/>
    </source>
</evidence>
<name>A0AAV1V006_9STRA</name>
<evidence type="ECO:0000313" key="1">
    <source>
        <dbReference type="EMBL" id="CAK7940120.1"/>
    </source>
</evidence>
<dbReference type="EMBL" id="CAKLBY020000254">
    <property type="protein sequence ID" value="CAK7940120.1"/>
    <property type="molecule type" value="Genomic_DNA"/>
</dbReference>
<reference evidence="1" key="1">
    <citation type="submission" date="2024-01" db="EMBL/GenBank/DDBJ databases">
        <authorList>
            <person name="Webb A."/>
        </authorList>
    </citation>
    <scope>NUCLEOTIDE SEQUENCE</scope>
    <source>
        <strain evidence="1">Pm1</strain>
    </source>
</reference>
<dbReference type="AlphaFoldDB" id="A0AAV1V006"/>
<dbReference type="Proteomes" id="UP001162060">
    <property type="component" value="Unassembled WGS sequence"/>
</dbReference>
<organism evidence="1 2">
    <name type="scientific">Peronospora matthiolae</name>
    <dbReference type="NCBI Taxonomy" id="2874970"/>
    <lineage>
        <taxon>Eukaryota</taxon>
        <taxon>Sar</taxon>
        <taxon>Stramenopiles</taxon>
        <taxon>Oomycota</taxon>
        <taxon>Peronosporomycetes</taxon>
        <taxon>Peronosporales</taxon>
        <taxon>Peronosporaceae</taxon>
        <taxon>Peronospora</taxon>
    </lineage>
</organism>
<comment type="caution">
    <text evidence="1">The sequence shown here is derived from an EMBL/GenBank/DDBJ whole genome shotgun (WGS) entry which is preliminary data.</text>
</comment>
<protein>
    <submittedName>
        <fullName evidence="1">Uncharacterized protein</fullName>
    </submittedName>
</protein>
<gene>
    <name evidence="1" type="ORF">PM001_LOCUS25270</name>
</gene>
<proteinExistence type="predicted"/>
<accession>A0AAV1V006</accession>
<sequence>MRMLRIWPTAFCTWLSVLNRDDNQAYATAANTAQTRLDEATPDYKSLHPRDPSSLNTVKQVLKSGFYAGNKTVPDITVNDDRMGTDLKELVELLVCNVMAAARKIGIRLPKQFRFARNVRPVENPVVGIPIRENEKTADLETANHETAFSETAIMETATQPFHQISDPRMYHGDLEGDKRNFERTEAFWKHDKDNEVIDAPKLGKLLEANKKASGSKHVEPDEVIITMLLSRSPLDVVTLLKSLREIKGMEGEADALHRRLLVILKDYPGVVSYAWMESEYLPEELFKIVRLDGTIDYDETSTFLSEWLWYIGKYSETHLPSFRVEHAVKLLFQSKGDEYVNAFFDGIKKIPGREKLADELLELCVKVKSSPTWTKIYGTANAYLQGYIERQQFAERSSDGIVEMKRYLDLEETPTQIDYLLVEMALSLEESPLRIVKYLVELYEIGGAYNVVAGLHTLLLAHYRIDSKAMCHAWMELKLHPQYVLDMLVLSMDQLNIELELVVVSVWLRYVDLYRKKYPRAYSAEDALKHLFRNKGAVEVEKIIGKIPDVGKNKMVKRQLLKLYHAAVTNEQDMDTKSRFYRHLKDWFERLFDAHWFFRHLRDWFKSIF</sequence>